<evidence type="ECO:0000313" key="2">
    <source>
        <dbReference type="Proteomes" id="UP000241890"/>
    </source>
</evidence>
<organism evidence="1 2">
    <name type="scientific">Hondaea fermentalgiana</name>
    <dbReference type="NCBI Taxonomy" id="2315210"/>
    <lineage>
        <taxon>Eukaryota</taxon>
        <taxon>Sar</taxon>
        <taxon>Stramenopiles</taxon>
        <taxon>Bigyra</taxon>
        <taxon>Labyrinthulomycetes</taxon>
        <taxon>Thraustochytrida</taxon>
        <taxon>Thraustochytriidae</taxon>
        <taxon>Hondaea</taxon>
    </lineage>
</organism>
<comment type="caution">
    <text evidence="1">The sequence shown here is derived from an EMBL/GenBank/DDBJ whole genome shotgun (WGS) entry which is preliminary data.</text>
</comment>
<dbReference type="Proteomes" id="UP000241890">
    <property type="component" value="Unassembled WGS sequence"/>
</dbReference>
<sequence>MGFDDSDLEFGRVQMNRRVRRALITLRANWPRVRRLLVLFAAATLLLAVRLASRNVDRVFAKVESMGEAITLEEPTYRPFRVARALAAEAAATEAYPLKRSEVNRRMQTANLRAAEEDAAPILRSGEHICLHARDLGVPFDIIFLRTEEGARAVVNPQVAENPSAFRHHKIQDARGQDSWAKLPTSLSVKFVGADLRAEAEVFQWPSSACLWHNLVTA</sequence>
<proteinExistence type="predicted"/>
<dbReference type="AlphaFoldDB" id="A0A2R5GNB2"/>
<name>A0A2R5GNB2_9STRA</name>
<reference evidence="1 2" key="1">
    <citation type="submission" date="2017-12" db="EMBL/GenBank/DDBJ databases">
        <title>Sequencing, de novo assembly and annotation of complete genome of a new Thraustochytrid species, strain FCC1311.</title>
        <authorList>
            <person name="Sedici K."/>
            <person name="Godart F."/>
            <person name="Aiese Cigliano R."/>
            <person name="Sanseverino W."/>
            <person name="Barakat M."/>
            <person name="Ortet P."/>
            <person name="Marechal E."/>
            <person name="Cagnac O."/>
            <person name="Amato A."/>
        </authorList>
    </citation>
    <scope>NUCLEOTIDE SEQUENCE [LARGE SCALE GENOMIC DNA]</scope>
</reference>
<protein>
    <submittedName>
        <fullName evidence="1">Uncharacterized protein</fullName>
    </submittedName>
</protein>
<gene>
    <name evidence="1" type="ORF">FCC1311_060112</name>
</gene>
<evidence type="ECO:0000313" key="1">
    <source>
        <dbReference type="EMBL" id="GBG29791.1"/>
    </source>
</evidence>
<dbReference type="EMBL" id="BEYU01000066">
    <property type="protein sequence ID" value="GBG29791.1"/>
    <property type="molecule type" value="Genomic_DNA"/>
</dbReference>
<keyword evidence="2" id="KW-1185">Reference proteome</keyword>
<accession>A0A2R5GNB2</accession>
<dbReference type="InParanoid" id="A0A2R5GNB2"/>